<evidence type="ECO:0000313" key="1">
    <source>
        <dbReference type="EMBL" id="AMO92869.1"/>
    </source>
</evidence>
<accession>A0A127P4U8</accession>
<gene>
    <name evidence="1" type="ORF">CFter6_0137</name>
</gene>
<proteinExistence type="predicted"/>
<protein>
    <submittedName>
        <fullName evidence="1">Uncharacterized protein</fullName>
    </submittedName>
</protein>
<organism evidence="1">
    <name type="scientific">Collimonas fungivorans</name>
    <dbReference type="NCBI Taxonomy" id="158899"/>
    <lineage>
        <taxon>Bacteria</taxon>
        <taxon>Pseudomonadati</taxon>
        <taxon>Pseudomonadota</taxon>
        <taxon>Betaproteobacteria</taxon>
        <taxon>Burkholderiales</taxon>
        <taxon>Oxalobacteraceae</taxon>
        <taxon>Collimonas</taxon>
    </lineage>
</organism>
<dbReference type="EMBL" id="CP013232">
    <property type="protein sequence ID" value="AMO92869.1"/>
    <property type="molecule type" value="Genomic_DNA"/>
</dbReference>
<name>A0A127P4U8_9BURK</name>
<evidence type="ECO:0000313" key="2">
    <source>
        <dbReference type="Proteomes" id="UP000072421"/>
    </source>
</evidence>
<reference evidence="1 2" key="1">
    <citation type="submission" date="2015-11" db="EMBL/GenBank/DDBJ databases">
        <title>Exploring the genomic traits of fungus-feeding bacterial genus Collimonas.</title>
        <authorList>
            <person name="Song C."/>
            <person name="Schmidt R."/>
            <person name="de Jager V."/>
            <person name="Krzyzanowska D."/>
            <person name="Jongedijk E."/>
            <person name="Cankar K."/>
            <person name="Beekwilder J."/>
            <person name="van Veen A."/>
            <person name="de Boer W."/>
            <person name="van Veen J.A."/>
            <person name="Garbeva P."/>
        </authorList>
    </citation>
    <scope>NUCLEOTIDE SEQUENCE [LARGE SCALE GENOMIC DNA]</scope>
    <source>
        <strain evidence="1 2">Ter6</strain>
    </source>
</reference>
<dbReference type="Proteomes" id="UP000072421">
    <property type="component" value="Chromosome"/>
</dbReference>
<dbReference type="AlphaFoldDB" id="A0A127P4U8"/>
<sequence length="59" mass="6402">MNHLLVFIEYNHPGAEGFATSTFLCQRQTADTPNCKSEGKTEDLPPLMAICMSGVLESG</sequence>